<proteinExistence type="inferred from homology"/>
<dbReference type="EMBL" id="SDMP01000018">
    <property type="protein sequence ID" value="RYQ95209.1"/>
    <property type="molecule type" value="Genomic_DNA"/>
</dbReference>
<keyword evidence="4" id="KW-1185">Reference proteome</keyword>
<dbReference type="InterPro" id="IPR023213">
    <property type="entry name" value="CAT-like_dom_sf"/>
</dbReference>
<dbReference type="OrthoDB" id="1483986at2759"/>
<keyword evidence="2" id="KW-0808">Transferase</keyword>
<accession>A0A444XZW9</accession>
<organism evidence="3 4">
    <name type="scientific">Arachis hypogaea</name>
    <name type="common">Peanut</name>
    <dbReference type="NCBI Taxonomy" id="3818"/>
    <lineage>
        <taxon>Eukaryota</taxon>
        <taxon>Viridiplantae</taxon>
        <taxon>Streptophyta</taxon>
        <taxon>Embryophyta</taxon>
        <taxon>Tracheophyta</taxon>
        <taxon>Spermatophyta</taxon>
        <taxon>Magnoliopsida</taxon>
        <taxon>eudicotyledons</taxon>
        <taxon>Gunneridae</taxon>
        <taxon>Pentapetalae</taxon>
        <taxon>rosids</taxon>
        <taxon>fabids</taxon>
        <taxon>Fabales</taxon>
        <taxon>Fabaceae</taxon>
        <taxon>Papilionoideae</taxon>
        <taxon>50 kb inversion clade</taxon>
        <taxon>dalbergioids sensu lato</taxon>
        <taxon>Dalbergieae</taxon>
        <taxon>Pterocarpus clade</taxon>
        <taxon>Arachis</taxon>
    </lineage>
</organism>
<dbReference type="InterPro" id="IPR050898">
    <property type="entry name" value="Plant_acyltransferase"/>
</dbReference>
<dbReference type="AlphaFoldDB" id="A0A444XZW9"/>
<evidence type="ECO:0000256" key="2">
    <source>
        <dbReference type="ARBA" id="ARBA00022679"/>
    </source>
</evidence>
<protein>
    <submittedName>
        <fullName evidence="3">Uncharacterized protein</fullName>
    </submittedName>
</protein>
<dbReference type="Pfam" id="PF02458">
    <property type="entry name" value="Transferase"/>
    <property type="match status" value="1"/>
</dbReference>
<dbReference type="Gene3D" id="3.30.559.10">
    <property type="entry name" value="Chloramphenicol acetyltransferase-like domain"/>
    <property type="match status" value="2"/>
</dbReference>
<gene>
    <name evidence="3" type="ORF">Ahy_B08g090271</name>
</gene>
<sequence>MVLQKSSSSMVFKVRRNPAELVPPAGPTPHELKLLSDIDDQQGLRIHYAAVHIFPFNPSMAGKDPAHVIREALSKALVFYYPLAGRLREGPKGKLMVDCTGEGVLFIQAEAYVTLDHFGVDPLPPFPCFHELLYDVPFSNDGIVNSPLLLIQVTQLKCGSFIFAMRVNHTMCDGSGYIQFIKAIAEIAQGASKPSIMPVWCRELLCARDPPKVTFIHHEYNQLPLEDDNKSVSLKPCHASFFFGSKEIEALRCLFPRHHVQSSTTFDVLTACLWRCHTAALQWKNPNQEVRFMCVVNARFEPCRLSPPLPEGYYGNAFVFPAAVSTAGMLCGQPMTYALELVKKVKKEATEEYVHSTADLMAIKGRPLFSLTGSFIVSDITKSGIRDVDYGWGKPLYSGPDKAGVDNIPGLSFYVPYTNAKGEHGRLVLICLPEEAMKRFENELNEMLQIKDE</sequence>
<comment type="caution">
    <text evidence="3">The sequence shown here is derived from an EMBL/GenBank/DDBJ whole genome shotgun (WGS) entry which is preliminary data.</text>
</comment>
<evidence type="ECO:0000313" key="4">
    <source>
        <dbReference type="Proteomes" id="UP000289738"/>
    </source>
</evidence>
<reference evidence="3 4" key="1">
    <citation type="submission" date="2019-01" db="EMBL/GenBank/DDBJ databases">
        <title>Sequencing of cultivated peanut Arachis hypogaea provides insights into genome evolution and oil improvement.</title>
        <authorList>
            <person name="Chen X."/>
        </authorList>
    </citation>
    <scope>NUCLEOTIDE SEQUENCE [LARGE SCALE GENOMIC DNA]</scope>
    <source>
        <strain evidence="4">cv. Fuhuasheng</strain>
        <tissue evidence="3">Leaves</tissue>
    </source>
</reference>
<dbReference type="STRING" id="3818.A0A444XZW9"/>
<comment type="similarity">
    <text evidence="1">Belongs to the plant acyltransferase family.</text>
</comment>
<name>A0A444XZW9_ARAHY</name>
<dbReference type="PANTHER" id="PTHR31147:SF66">
    <property type="entry name" value="OS05G0315700 PROTEIN"/>
    <property type="match status" value="1"/>
</dbReference>
<dbReference type="SMR" id="A0A444XZW9"/>
<dbReference type="GO" id="GO:0016740">
    <property type="term" value="F:transferase activity"/>
    <property type="evidence" value="ECO:0007669"/>
    <property type="project" value="UniProtKB-KW"/>
</dbReference>
<evidence type="ECO:0000256" key="1">
    <source>
        <dbReference type="ARBA" id="ARBA00009861"/>
    </source>
</evidence>
<dbReference type="PANTHER" id="PTHR31147">
    <property type="entry name" value="ACYL TRANSFERASE 4"/>
    <property type="match status" value="1"/>
</dbReference>
<dbReference type="Proteomes" id="UP000289738">
    <property type="component" value="Chromosome B08"/>
</dbReference>
<dbReference type="Gramene" id="arahy.Tifrunner.gnm2.ann2.Ah18g359300.1">
    <property type="protein sequence ID" value="arahy.Tifrunner.gnm2.ann2.Ah18g359300.1-CDS"/>
    <property type="gene ID" value="arahy.Tifrunner.gnm2.ann2.Ah18g359300"/>
</dbReference>
<evidence type="ECO:0000313" key="3">
    <source>
        <dbReference type="EMBL" id="RYQ95209.1"/>
    </source>
</evidence>